<feature type="region of interest" description="Disordered" evidence="13">
    <location>
        <begin position="351"/>
        <end position="374"/>
    </location>
</feature>
<dbReference type="Gene3D" id="3.30.160.60">
    <property type="entry name" value="Classic Zinc Finger"/>
    <property type="match status" value="3"/>
</dbReference>
<evidence type="ECO:0000256" key="7">
    <source>
        <dbReference type="ARBA" id="ARBA00023125"/>
    </source>
</evidence>
<dbReference type="PANTHER" id="PTHR23235:SF17">
    <property type="entry name" value="TRANSCRIPTION FACTOR SP4"/>
    <property type="match status" value="1"/>
</dbReference>
<evidence type="ECO:0000313" key="16">
    <source>
        <dbReference type="RefSeq" id="XP_028255208.1"/>
    </source>
</evidence>
<evidence type="ECO:0000256" key="11">
    <source>
        <dbReference type="ARBA" id="ARBA00038409"/>
    </source>
</evidence>
<evidence type="ECO:0000259" key="14">
    <source>
        <dbReference type="PROSITE" id="PS50157"/>
    </source>
</evidence>
<feature type="domain" description="C2H2-type" evidence="14">
    <location>
        <begin position="682"/>
        <end position="709"/>
    </location>
</feature>
<dbReference type="Proteomes" id="UP000515145">
    <property type="component" value="Chromosome 2"/>
</dbReference>
<evidence type="ECO:0000256" key="5">
    <source>
        <dbReference type="ARBA" id="ARBA00022833"/>
    </source>
</evidence>
<feature type="compositionally biased region" description="Polar residues" evidence="13">
    <location>
        <begin position="355"/>
        <end position="374"/>
    </location>
</feature>
<reference evidence="16" key="1">
    <citation type="submission" date="2025-08" db="UniProtKB">
        <authorList>
            <consortium name="RefSeq"/>
        </authorList>
    </citation>
    <scope>IDENTIFICATION</scope>
</reference>
<keyword evidence="5" id="KW-0862">Zinc</keyword>
<feature type="domain" description="C2H2-type" evidence="14">
    <location>
        <begin position="622"/>
        <end position="651"/>
    </location>
</feature>
<dbReference type="InParanoid" id="A0A6P7HN14"/>
<dbReference type="Pfam" id="PF00096">
    <property type="entry name" value="zf-C2H2"/>
    <property type="match status" value="3"/>
</dbReference>
<proteinExistence type="inferred from homology"/>
<dbReference type="GeneID" id="114431782"/>
<keyword evidence="7" id="KW-0238">DNA-binding</keyword>
<keyword evidence="9" id="KW-0804">Transcription</keyword>
<evidence type="ECO:0000256" key="4">
    <source>
        <dbReference type="ARBA" id="ARBA00022771"/>
    </source>
</evidence>
<evidence type="ECO:0000256" key="10">
    <source>
        <dbReference type="ARBA" id="ARBA00023242"/>
    </source>
</evidence>
<keyword evidence="4 12" id="KW-0863">Zinc-finger</keyword>
<evidence type="ECO:0000256" key="12">
    <source>
        <dbReference type="PROSITE-ProRule" id="PRU00042"/>
    </source>
</evidence>
<dbReference type="GO" id="GO:0008270">
    <property type="term" value="F:zinc ion binding"/>
    <property type="evidence" value="ECO:0007669"/>
    <property type="project" value="UniProtKB-KW"/>
</dbReference>
<dbReference type="FunFam" id="3.30.160.60:FF:000014">
    <property type="entry name" value="Transcription factor Sp3"/>
    <property type="match status" value="1"/>
</dbReference>
<dbReference type="CTD" id="6671"/>
<keyword evidence="2" id="KW-0479">Metal-binding</keyword>
<feature type="compositionally biased region" description="Polar residues" evidence="13">
    <location>
        <begin position="567"/>
        <end position="587"/>
    </location>
</feature>
<feature type="compositionally biased region" description="Acidic residues" evidence="13">
    <location>
        <begin position="757"/>
        <end position="767"/>
    </location>
</feature>
<evidence type="ECO:0000256" key="6">
    <source>
        <dbReference type="ARBA" id="ARBA00023015"/>
    </source>
</evidence>
<dbReference type="InterPro" id="IPR036236">
    <property type="entry name" value="Znf_C2H2_sf"/>
</dbReference>
<keyword evidence="3" id="KW-0677">Repeat</keyword>
<evidence type="ECO:0000313" key="15">
    <source>
        <dbReference type="Proteomes" id="UP000515145"/>
    </source>
</evidence>
<dbReference type="GO" id="GO:0035118">
    <property type="term" value="P:embryonic pectoral fin morphogenesis"/>
    <property type="evidence" value="ECO:0007669"/>
    <property type="project" value="UniProtKB-ARBA"/>
</dbReference>
<comment type="similarity">
    <text evidence="11">Belongs to the Sp1 C2H2-type zinc-finger protein family.</text>
</comment>
<dbReference type="RefSeq" id="XP_028255208.1">
    <property type="nucleotide sequence ID" value="XM_028399407.1"/>
</dbReference>
<dbReference type="SMART" id="SM00355">
    <property type="entry name" value="ZnF_C2H2"/>
    <property type="match status" value="3"/>
</dbReference>
<dbReference type="GO" id="GO:0005634">
    <property type="term" value="C:nucleus"/>
    <property type="evidence" value="ECO:0007669"/>
    <property type="project" value="UniProtKB-SubCell"/>
</dbReference>
<feature type="region of interest" description="Disordered" evidence="13">
    <location>
        <begin position="738"/>
        <end position="767"/>
    </location>
</feature>
<keyword evidence="8" id="KW-0010">Activator</keyword>
<feature type="region of interest" description="Disordered" evidence="13">
    <location>
        <begin position="317"/>
        <end position="336"/>
    </location>
</feature>
<evidence type="ECO:0000256" key="3">
    <source>
        <dbReference type="ARBA" id="ARBA00022737"/>
    </source>
</evidence>
<evidence type="ECO:0000256" key="1">
    <source>
        <dbReference type="ARBA" id="ARBA00004123"/>
    </source>
</evidence>
<feature type="region of interest" description="Disordered" evidence="13">
    <location>
        <begin position="1"/>
        <end position="35"/>
    </location>
</feature>
<evidence type="ECO:0000256" key="13">
    <source>
        <dbReference type="SAM" id="MobiDB-lite"/>
    </source>
</evidence>
<gene>
    <name evidence="16" type="primary">sp4</name>
</gene>
<keyword evidence="15" id="KW-1185">Reference proteome</keyword>
<dbReference type="OrthoDB" id="6365676at2759"/>
<dbReference type="GO" id="GO:0000981">
    <property type="term" value="F:DNA-binding transcription factor activity, RNA polymerase II-specific"/>
    <property type="evidence" value="ECO:0007669"/>
    <property type="project" value="TreeGrafter"/>
</dbReference>
<sequence>MSDSKKESSGTEGGKASKRGKSSGSQDSSQPSPLALLAATCSKIGGQGGAEGAQAQAGAQQIQVQAGQLQLQAGQLQGQIVVDTAGGQALVPQQLELVPAQFTGNGWQIITAAPAMAKENSSQPVAVTVATTLANDSSPGGRKVKAVGGTNSVAANQQQQQQQFQIIQVQNLPNAGGGVQYQVIPHLQTADGQQIHISPQTASIGALPEQVQLIQTPGSGQTQAILQPANQQAILTSTANQTVPLQIRPAQSFPLQLQTLQGSQTPVMTTVPINLGGMTLALPVINNVGGGGAVQLIQAADGTFSVANGNQLVTTTVSGSAPASTGSTTVLAEGEGVPDGAQVVSAGLDGGAADTQVQSSEADSQSQNQANGLQNQTETTGTIQQVIVGQVGHQLVQQIQLQPQAQSQGQAHGQQQPQHIQTLQLAPGQTLQPIQAFQNPAQVLIRTPTLSPSGQITWQTLQLPGGVSLQGGLGTAVPQQLTLAPVAGGTAVGSGGLVSLSGAPLTLSAAQINPGSGVQTVSIAGLGTAGVQVQGVPLTITGLQGQPQGQDGIKVQSSPVTVTVGNVASGSSMSPDQLGSVQSSSDQEGPPSKRLRRVACSCPNCRDGEGRNSGDPTKKKQHICHMEGCGKVYGKTSHLRAHLRWHTGERPFVCNWIFCGKRFTRSDELQRHRRTHTGEKRFECPECSKRFMRSDHLSKHIKTHQNKKSGAAVAIITTDDMEEDAPEGLGTSPQIVTVANLSRDSDPATPTTSNHLEEEEEEEEEFE</sequence>
<dbReference type="FunFam" id="3.30.160.60:FF:000061">
    <property type="entry name" value="Transcription factor Sp3"/>
    <property type="match status" value="1"/>
</dbReference>
<dbReference type="FunFam" id="3.30.160.60:FF:000026">
    <property type="entry name" value="Transcription factor Sp3"/>
    <property type="match status" value="1"/>
</dbReference>
<keyword evidence="10" id="KW-0539">Nucleus</keyword>
<organism evidence="15 16">
    <name type="scientific">Parambassis ranga</name>
    <name type="common">Indian glassy fish</name>
    <dbReference type="NCBI Taxonomy" id="210632"/>
    <lineage>
        <taxon>Eukaryota</taxon>
        <taxon>Metazoa</taxon>
        <taxon>Chordata</taxon>
        <taxon>Craniata</taxon>
        <taxon>Vertebrata</taxon>
        <taxon>Euteleostomi</taxon>
        <taxon>Actinopterygii</taxon>
        <taxon>Neopterygii</taxon>
        <taxon>Teleostei</taxon>
        <taxon>Neoteleostei</taxon>
        <taxon>Acanthomorphata</taxon>
        <taxon>Ovalentaria</taxon>
        <taxon>Ambassidae</taxon>
        <taxon>Parambassis</taxon>
    </lineage>
</organism>
<dbReference type="GO" id="GO:0045743">
    <property type="term" value="P:positive regulation of fibroblast growth factor receptor signaling pathway"/>
    <property type="evidence" value="ECO:0007669"/>
    <property type="project" value="UniProtKB-ARBA"/>
</dbReference>
<keyword evidence="6" id="KW-0805">Transcription regulation</keyword>
<dbReference type="InterPro" id="IPR013087">
    <property type="entry name" value="Znf_C2H2_type"/>
</dbReference>
<dbReference type="SUPFAM" id="SSF57667">
    <property type="entry name" value="beta-beta-alpha zinc fingers"/>
    <property type="match status" value="2"/>
</dbReference>
<feature type="compositionally biased region" description="Low complexity" evidence="13">
    <location>
        <begin position="22"/>
        <end position="33"/>
    </location>
</feature>
<dbReference type="AlphaFoldDB" id="A0A6P7HN14"/>
<dbReference type="PROSITE" id="PS00028">
    <property type="entry name" value="ZINC_FINGER_C2H2_1"/>
    <property type="match status" value="3"/>
</dbReference>
<name>A0A6P7HN14_9TELE</name>
<evidence type="ECO:0000256" key="9">
    <source>
        <dbReference type="ARBA" id="ARBA00023163"/>
    </source>
</evidence>
<protein>
    <submittedName>
        <fullName evidence="16">Transcription factor Sp4</fullName>
    </submittedName>
</protein>
<comment type="subcellular location">
    <subcellularLocation>
        <location evidence="1">Nucleus</location>
    </subcellularLocation>
</comment>
<feature type="compositionally biased region" description="Polar residues" evidence="13">
    <location>
        <begin position="738"/>
        <end position="754"/>
    </location>
</feature>
<feature type="compositionally biased region" description="Low complexity" evidence="13">
    <location>
        <begin position="317"/>
        <end position="330"/>
    </location>
</feature>
<accession>A0A6P7HN14</accession>
<dbReference type="PANTHER" id="PTHR23235">
    <property type="entry name" value="KRUEPPEL-LIKE TRANSCRIPTION FACTOR"/>
    <property type="match status" value="1"/>
</dbReference>
<feature type="domain" description="C2H2-type" evidence="14">
    <location>
        <begin position="652"/>
        <end position="681"/>
    </location>
</feature>
<dbReference type="GO" id="GO:0000978">
    <property type="term" value="F:RNA polymerase II cis-regulatory region sequence-specific DNA binding"/>
    <property type="evidence" value="ECO:0007669"/>
    <property type="project" value="TreeGrafter"/>
</dbReference>
<dbReference type="PROSITE" id="PS50157">
    <property type="entry name" value="ZINC_FINGER_C2H2_2"/>
    <property type="match status" value="3"/>
</dbReference>
<evidence type="ECO:0000256" key="2">
    <source>
        <dbReference type="ARBA" id="ARBA00022723"/>
    </source>
</evidence>
<evidence type="ECO:0000256" key="8">
    <source>
        <dbReference type="ARBA" id="ARBA00023159"/>
    </source>
</evidence>
<feature type="region of interest" description="Disordered" evidence="13">
    <location>
        <begin position="567"/>
        <end position="595"/>
    </location>
</feature>